<dbReference type="EMBL" id="BSUO01000001">
    <property type="protein sequence ID" value="GMA40315.1"/>
    <property type="molecule type" value="Genomic_DNA"/>
</dbReference>
<sequence>MIGLLALNVASPSPEAARALLEYLWHRDEQVWVLSELTRGRGSRLVLDVCRAAGHRVAATPPDQSGSAGRGVAVVVTDPDLEVNAAAPTGPRLVEVEVAGLRVLGVYGAASDPVRYSDKAQRARKRAWLEDFVATVEQATSRPGPLVVAGDLNIVDPDDVDGLRHVLPEERAAYDRLTEMGLDDAYRAAHHGSRVTWVDHSGVGCRYDHVFTRDANVLAVDIDDSPRLAAHSDHSAIWAHLARD</sequence>
<dbReference type="InterPro" id="IPR005135">
    <property type="entry name" value="Endo/exonuclease/phosphatase"/>
</dbReference>
<protein>
    <recommendedName>
        <fullName evidence="1">Endonuclease/exonuclease/phosphatase domain-containing protein</fullName>
    </recommendedName>
</protein>
<dbReference type="Proteomes" id="UP001157126">
    <property type="component" value="Unassembled WGS sequence"/>
</dbReference>
<dbReference type="RefSeq" id="WP_284304043.1">
    <property type="nucleotide sequence ID" value="NZ_BSUO01000001.1"/>
</dbReference>
<dbReference type="PANTHER" id="PTHR43250">
    <property type="entry name" value="EXODEOXYRIBONUCLEASE III"/>
    <property type="match status" value="1"/>
</dbReference>
<organism evidence="2 3">
    <name type="scientific">Mobilicoccus caccae</name>
    <dbReference type="NCBI Taxonomy" id="1859295"/>
    <lineage>
        <taxon>Bacteria</taxon>
        <taxon>Bacillati</taxon>
        <taxon>Actinomycetota</taxon>
        <taxon>Actinomycetes</taxon>
        <taxon>Micrococcales</taxon>
        <taxon>Dermatophilaceae</taxon>
        <taxon>Mobilicoccus</taxon>
    </lineage>
</organism>
<dbReference type="Pfam" id="PF03372">
    <property type="entry name" value="Exo_endo_phos"/>
    <property type="match status" value="1"/>
</dbReference>
<dbReference type="InterPro" id="IPR037493">
    <property type="entry name" value="ExoIII-like"/>
</dbReference>
<evidence type="ECO:0000313" key="2">
    <source>
        <dbReference type="EMBL" id="GMA40315.1"/>
    </source>
</evidence>
<dbReference type="InterPro" id="IPR036691">
    <property type="entry name" value="Endo/exonu/phosph_ase_sf"/>
</dbReference>
<comment type="caution">
    <text evidence="2">The sequence shown here is derived from an EMBL/GenBank/DDBJ whole genome shotgun (WGS) entry which is preliminary data.</text>
</comment>
<feature type="domain" description="Endonuclease/exonuclease/phosphatase" evidence="1">
    <location>
        <begin position="8"/>
        <end position="234"/>
    </location>
</feature>
<accession>A0ABQ6IQW8</accession>
<reference evidence="3" key="1">
    <citation type="journal article" date="2019" name="Int. J. Syst. Evol. Microbiol.">
        <title>The Global Catalogue of Microorganisms (GCM) 10K type strain sequencing project: providing services to taxonomists for standard genome sequencing and annotation.</title>
        <authorList>
            <consortium name="The Broad Institute Genomics Platform"/>
            <consortium name="The Broad Institute Genome Sequencing Center for Infectious Disease"/>
            <person name="Wu L."/>
            <person name="Ma J."/>
        </authorList>
    </citation>
    <scope>NUCLEOTIDE SEQUENCE [LARGE SCALE GENOMIC DNA]</scope>
    <source>
        <strain evidence="3">NBRC 113072</strain>
    </source>
</reference>
<proteinExistence type="predicted"/>
<evidence type="ECO:0000259" key="1">
    <source>
        <dbReference type="Pfam" id="PF03372"/>
    </source>
</evidence>
<keyword evidence="3" id="KW-1185">Reference proteome</keyword>
<dbReference type="PANTHER" id="PTHR43250:SF2">
    <property type="entry name" value="EXODEOXYRIBONUCLEASE III"/>
    <property type="match status" value="1"/>
</dbReference>
<evidence type="ECO:0000313" key="3">
    <source>
        <dbReference type="Proteomes" id="UP001157126"/>
    </source>
</evidence>
<dbReference type="SUPFAM" id="SSF56219">
    <property type="entry name" value="DNase I-like"/>
    <property type="match status" value="1"/>
</dbReference>
<dbReference type="Gene3D" id="3.60.10.10">
    <property type="entry name" value="Endonuclease/exonuclease/phosphatase"/>
    <property type="match status" value="1"/>
</dbReference>
<name>A0ABQ6IQW8_9MICO</name>
<gene>
    <name evidence="2" type="ORF">GCM10025883_23600</name>
</gene>